<keyword evidence="4" id="KW-0378">Hydrolase</keyword>
<keyword evidence="4" id="KW-0540">Nuclease</keyword>
<dbReference type="Proteomes" id="UP000230167">
    <property type="component" value="Unassembled WGS sequence"/>
</dbReference>
<dbReference type="EMBL" id="NEQV01000008">
    <property type="protein sequence ID" value="PJL24336.1"/>
    <property type="molecule type" value="Genomic_DNA"/>
</dbReference>
<dbReference type="Pfam" id="PF00497">
    <property type="entry name" value="SBP_bac_3"/>
    <property type="match status" value="1"/>
</dbReference>
<dbReference type="InterPro" id="IPR001638">
    <property type="entry name" value="Solute-binding_3/MltF_N"/>
</dbReference>
<evidence type="ECO:0000313" key="4">
    <source>
        <dbReference type="EMBL" id="PJL24336.1"/>
    </source>
</evidence>
<keyword evidence="4" id="KW-0255">Endonuclease</keyword>
<evidence type="ECO:0000256" key="1">
    <source>
        <dbReference type="ARBA" id="ARBA00010333"/>
    </source>
</evidence>
<proteinExistence type="inferred from homology"/>
<evidence type="ECO:0000313" key="5">
    <source>
        <dbReference type="Proteomes" id="UP000230167"/>
    </source>
</evidence>
<dbReference type="SUPFAM" id="SSF53850">
    <property type="entry name" value="Periplasmic binding protein-like II"/>
    <property type="match status" value="1"/>
</dbReference>
<feature type="domain" description="Solute-binding protein family 3/N-terminal" evidence="3">
    <location>
        <begin position="15"/>
        <end position="230"/>
    </location>
</feature>
<dbReference type="RefSeq" id="WP_100442199.1">
    <property type="nucleotide sequence ID" value="NZ_CBCPIZ010000027.1"/>
</dbReference>
<dbReference type="SMART" id="SM00062">
    <property type="entry name" value="PBPb"/>
    <property type="match status" value="1"/>
</dbReference>
<comment type="caution">
    <text evidence="4">The sequence shown here is derived from an EMBL/GenBank/DDBJ whole genome shotgun (WGS) entry which is preliminary data.</text>
</comment>
<accession>A0A2J0U5U5</accession>
<evidence type="ECO:0000259" key="3">
    <source>
        <dbReference type="SMART" id="SM00062"/>
    </source>
</evidence>
<keyword evidence="2" id="KW-0732">Signal</keyword>
<organism evidence="4 5">
    <name type="scientific">Stenotrophomonas maltophilia</name>
    <name type="common">Pseudomonas maltophilia</name>
    <name type="synonym">Xanthomonas maltophilia</name>
    <dbReference type="NCBI Taxonomy" id="40324"/>
    <lineage>
        <taxon>Bacteria</taxon>
        <taxon>Pseudomonadati</taxon>
        <taxon>Pseudomonadota</taxon>
        <taxon>Gammaproteobacteria</taxon>
        <taxon>Lysobacterales</taxon>
        <taxon>Lysobacteraceae</taxon>
        <taxon>Stenotrophomonas</taxon>
        <taxon>Stenotrophomonas maltophilia group</taxon>
    </lineage>
</organism>
<dbReference type="PANTHER" id="PTHR35936:SF17">
    <property type="entry name" value="ARGININE-BINDING EXTRACELLULAR PROTEIN ARTP"/>
    <property type="match status" value="1"/>
</dbReference>
<dbReference type="PANTHER" id="PTHR35936">
    <property type="entry name" value="MEMBRANE-BOUND LYTIC MUREIN TRANSGLYCOSYLASE F"/>
    <property type="match status" value="1"/>
</dbReference>
<protein>
    <submittedName>
        <fullName evidence="4">Restriction endonuclease</fullName>
    </submittedName>
</protein>
<dbReference type="OrthoDB" id="6955767at2"/>
<gene>
    <name evidence="4" type="ORF">B9Y64_20335</name>
</gene>
<reference evidence="4 5" key="1">
    <citation type="journal article" date="2017" name="Front. Microbiol.">
        <title>Double-Face Meets the Bacterial World: The Opportunistic Pathogen Stenotrophomonas maltophilia.</title>
        <authorList>
            <person name="Lira F."/>
            <person name="Berg G."/>
            <person name="Martinez J.L."/>
        </authorList>
    </citation>
    <scope>NUCLEOTIDE SEQUENCE [LARGE SCALE GENOMIC DNA]</scope>
    <source>
        <strain evidence="4 5">EA1</strain>
    </source>
</reference>
<dbReference type="AlphaFoldDB" id="A0A2J0U5U5"/>
<dbReference type="GO" id="GO:0004519">
    <property type="term" value="F:endonuclease activity"/>
    <property type="evidence" value="ECO:0007669"/>
    <property type="project" value="UniProtKB-KW"/>
</dbReference>
<evidence type="ECO:0000256" key="2">
    <source>
        <dbReference type="ARBA" id="ARBA00022729"/>
    </source>
</evidence>
<comment type="similarity">
    <text evidence="1">Belongs to the bacterial solute-binding protein 3 family.</text>
</comment>
<sequence>MSLADHRSALAPLGFLRVAINLGNPVLAQGDARSPRGPSLELATALAQRMGVQARFSCHDAAASVVAAASADAWDLAFLAIDPARADRIAFSAPYVEIEGTYLVREDSPARRVADMDREGLRIAVGRGAAYDLFHSRELRHATIERAGTSAAAVILFEQQRLDAAAGVRQPLAAWAQAHPGHRVLADRFTAIQQAVAAPASRPADALQALFNEVEAIKASVLLEAAFARAGQAVTLLR</sequence>
<dbReference type="Gene3D" id="3.40.190.10">
    <property type="entry name" value="Periplasmic binding protein-like II"/>
    <property type="match status" value="2"/>
</dbReference>
<name>A0A2J0U5U5_STEMA</name>